<dbReference type="InterPro" id="IPR002121">
    <property type="entry name" value="HRDC_dom"/>
</dbReference>
<dbReference type="SMART" id="SM00474">
    <property type="entry name" value="35EXOc"/>
    <property type="match status" value="1"/>
</dbReference>
<dbReference type="Gene3D" id="1.10.150.80">
    <property type="entry name" value="HRDC domain"/>
    <property type="match status" value="2"/>
</dbReference>
<organism evidence="2">
    <name type="scientific">freshwater metagenome</name>
    <dbReference type="NCBI Taxonomy" id="449393"/>
    <lineage>
        <taxon>unclassified sequences</taxon>
        <taxon>metagenomes</taxon>
        <taxon>ecological metagenomes</taxon>
    </lineage>
</organism>
<dbReference type="CDD" id="cd06142">
    <property type="entry name" value="RNaseD_exo"/>
    <property type="match status" value="1"/>
</dbReference>
<reference evidence="2" key="1">
    <citation type="submission" date="2020-05" db="EMBL/GenBank/DDBJ databases">
        <authorList>
            <person name="Chiriac C."/>
            <person name="Salcher M."/>
            <person name="Ghai R."/>
            <person name="Kavagutti S V."/>
        </authorList>
    </citation>
    <scope>NUCLEOTIDE SEQUENCE</scope>
</reference>
<dbReference type="InterPro" id="IPR041605">
    <property type="entry name" value="Exo_C"/>
</dbReference>
<dbReference type="InterPro" id="IPR044876">
    <property type="entry name" value="HRDC_dom_sf"/>
</dbReference>
<dbReference type="SMART" id="SM00341">
    <property type="entry name" value="HRDC"/>
    <property type="match status" value="1"/>
</dbReference>
<dbReference type="InterPro" id="IPR051086">
    <property type="entry name" value="RNase_D-like"/>
</dbReference>
<evidence type="ECO:0000259" key="1">
    <source>
        <dbReference type="PROSITE" id="PS50967"/>
    </source>
</evidence>
<evidence type="ECO:0000313" key="2">
    <source>
        <dbReference type="EMBL" id="CAB4666970.1"/>
    </source>
</evidence>
<dbReference type="InterPro" id="IPR036397">
    <property type="entry name" value="RNaseH_sf"/>
</dbReference>
<dbReference type="GO" id="GO:0008408">
    <property type="term" value="F:3'-5' exonuclease activity"/>
    <property type="evidence" value="ECO:0007669"/>
    <property type="project" value="InterPro"/>
</dbReference>
<dbReference type="AlphaFoldDB" id="A0A6J6LYI0"/>
<dbReference type="EMBL" id="CAEZWX010000030">
    <property type="protein sequence ID" value="CAB4666970.1"/>
    <property type="molecule type" value="Genomic_DNA"/>
</dbReference>
<protein>
    <submittedName>
        <fullName evidence="2">Unannotated protein</fullName>
    </submittedName>
</protein>
<gene>
    <name evidence="2" type="ORF">UFOPK2328_00346</name>
</gene>
<dbReference type="SUPFAM" id="SSF47819">
    <property type="entry name" value="HRDC-like"/>
    <property type="match status" value="1"/>
</dbReference>
<dbReference type="GO" id="GO:0000166">
    <property type="term" value="F:nucleotide binding"/>
    <property type="evidence" value="ECO:0007669"/>
    <property type="project" value="InterPro"/>
</dbReference>
<dbReference type="InterPro" id="IPR002562">
    <property type="entry name" value="3'-5'_exonuclease_dom"/>
</dbReference>
<dbReference type="InterPro" id="IPR012337">
    <property type="entry name" value="RNaseH-like_sf"/>
</dbReference>
<dbReference type="Pfam" id="PF18305">
    <property type="entry name" value="DNA_pol_A_exoN"/>
    <property type="match status" value="1"/>
</dbReference>
<dbReference type="GO" id="GO:0006139">
    <property type="term" value="P:nucleobase-containing compound metabolic process"/>
    <property type="evidence" value="ECO:0007669"/>
    <property type="project" value="InterPro"/>
</dbReference>
<feature type="domain" description="HRDC" evidence="1">
    <location>
        <begin position="234"/>
        <end position="314"/>
    </location>
</feature>
<dbReference type="GO" id="GO:0003676">
    <property type="term" value="F:nucleic acid binding"/>
    <property type="evidence" value="ECO:0007669"/>
    <property type="project" value="InterPro"/>
</dbReference>
<dbReference type="PANTHER" id="PTHR47649:SF1">
    <property type="entry name" value="RIBONUCLEASE D"/>
    <property type="match status" value="1"/>
</dbReference>
<dbReference type="Pfam" id="PF00570">
    <property type="entry name" value="HRDC"/>
    <property type="match status" value="1"/>
</dbReference>
<dbReference type="Pfam" id="PF01612">
    <property type="entry name" value="DNA_pol_A_exo1"/>
    <property type="match status" value="1"/>
</dbReference>
<dbReference type="Gene3D" id="3.30.420.10">
    <property type="entry name" value="Ribonuclease H-like superfamily/Ribonuclease H"/>
    <property type="match status" value="1"/>
</dbReference>
<dbReference type="SUPFAM" id="SSF53098">
    <property type="entry name" value="Ribonuclease H-like"/>
    <property type="match status" value="1"/>
</dbReference>
<dbReference type="PANTHER" id="PTHR47649">
    <property type="entry name" value="RIBONUCLEASE D"/>
    <property type="match status" value="1"/>
</dbReference>
<sequence>MSESPVAPEPQELPLLQNPRANVHFITNQSQLADVVATLASSKGSIAIDAERASGFKYSQRAYLVQLRAADTDIFLIDPVATAETVSSKEFAELASLMKDREWILHAATQDLPCLNEIGLYPGAIFDTELAGRLAGQPRVGLGALTESLLKFRLAKEHSAADWSTRPLPDAWLNYAALDVDVLHELKTEVEKILSQQGKLEWAKQEFDALLSFRPKPQKLDRWRGITGLHKVQDRSSLEIVRQLWLSREALAQKMDVAPGRLIPDSSILVAANEKPKTRPELAAMKSFSGRASRSYLDTWWEAIQSAHKSTELPALKPEKTDALPNHRNWINKFPEADRRLKYAKASLVELSEKKLVPLENLLTPELLRQVSFTPPENLTVQTLSEKLIQLGARPWQIELTAGLIVEAFNLAETAPADPSTVNLPEPDEHEEL</sequence>
<proteinExistence type="predicted"/>
<name>A0A6J6LYI0_9ZZZZ</name>
<dbReference type="InterPro" id="IPR010997">
    <property type="entry name" value="HRDC-like_sf"/>
</dbReference>
<accession>A0A6J6LYI0</accession>
<dbReference type="PROSITE" id="PS50967">
    <property type="entry name" value="HRDC"/>
    <property type="match status" value="1"/>
</dbReference>